<keyword evidence="2" id="KW-0645">Protease</keyword>
<keyword evidence="14" id="KW-1185">Reference proteome</keyword>
<evidence type="ECO:0000256" key="5">
    <source>
        <dbReference type="ARBA" id="ARBA00022801"/>
    </source>
</evidence>
<dbReference type="Gene3D" id="1.10.3810.10">
    <property type="entry name" value="Biosynthetic peptidoglycan transglycosylase-like"/>
    <property type="match status" value="1"/>
</dbReference>
<evidence type="ECO:0000256" key="10">
    <source>
        <dbReference type="SAM" id="Phobius"/>
    </source>
</evidence>
<feature type="domain" description="Glycosyl transferase family 51" evidence="12">
    <location>
        <begin position="185"/>
        <end position="372"/>
    </location>
</feature>
<evidence type="ECO:0000256" key="3">
    <source>
        <dbReference type="ARBA" id="ARBA00022676"/>
    </source>
</evidence>
<evidence type="ECO:0000259" key="12">
    <source>
        <dbReference type="Pfam" id="PF00912"/>
    </source>
</evidence>
<keyword evidence="3" id="KW-0328">Glycosyltransferase</keyword>
<dbReference type="InterPro" id="IPR050396">
    <property type="entry name" value="Glycosyltr_51/Transpeptidase"/>
</dbReference>
<feature type="region of interest" description="Disordered" evidence="9">
    <location>
        <begin position="1"/>
        <end position="56"/>
    </location>
</feature>
<feature type="compositionally biased region" description="Gly residues" evidence="9">
    <location>
        <begin position="880"/>
        <end position="890"/>
    </location>
</feature>
<evidence type="ECO:0000256" key="1">
    <source>
        <dbReference type="ARBA" id="ARBA00022645"/>
    </source>
</evidence>
<dbReference type="InterPro" id="IPR036950">
    <property type="entry name" value="PBP_transglycosylase"/>
</dbReference>
<feature type="compositionally biased region" description="Low complexity" evidence="9">
    <location>
        <begin position="25"/>
        <end position="56"/>
    </location>
</feature>
<dbReference type="PANTHER" id="PTHR32282">
    <property type="entry name" value="BINDING PROTEIN TRANSPEPTIDASE, PUTATIVE-RELATED"/>
    <property type="match status" value="1"/>
</dbReference>
<comment type="catalytic activity">
    <reaction evidence="7">
        <text>Preferential cleavage: (Ac)2-L-Lys-D-Ala-|-D-Ala. Also transpeptidation of peptidyl-alanyl moieties that are N-acyl substituents of D-alanine.</text>
        <dbReference type="EC" id="3.4.16.4"/>
    </reaction>
</comment>
<dbReference type="Pfam" id="PF00905">
    <property type="entry name" value="Transpeptidase"/>
    <property type="match status" value="1"/>
</dbReference>
<dbReference type="GO" id="GO:0004180">
    <property type="term" value="F:carboxypeptidase activity"/>
    <property type="evidence" value="ECO:0007669"/>
    <property type="project" value="UniProtKB-KW"/>
</dbReference>
<evidence type="ECO:0000256" key="9">
    <source>
        <dbReference type="SAM" id="MobiDB-lite"/>
    </source>
</evidence>
<evidence type="ECO:0000256" key="7">
    <source>
        <dbReference type="ARBA" id="ARBA00034000"/>
    </source>
</evidence>
<reference evidence="13 14" key="1">
    <citation type="submission" date="2023-07" db="EMBL/GenBank/DDBJ databases">
        <title>Sequencing the genomes of 1000 actinobacteria strains.</title>
        <authorList>
            <person name="Klenk H.-P."/>
        </authorList>
    </citation>
    <scope>NUCLEOTIDE SEQUENCE [LARGE SCALE GENOMIC DNA]</scope>
    <source>
        <strain evidence="13 14">DSM 44710</strain>
    </source>
</reference>
<keyword evidence="5" id="KW-0378">Hydrolase</keyword>
<dbReference type="Pfam" id="PF00912">
    <property type="entry name" value="Transgly"/>
    <property type="match status" value="1"/>
</dbReference>
<dbReference type="SUPFAM" id="SSF53955">
    <property type="entry name" value="Lysozyme-like"/>
    <property type="match status" value="1"/>
</dbReference>
<keyword evidence="6" id="KW-0511">Multifunctional enzyme</keyword>
<feature type="region of interest" description="Disordered" evidence="9">
    <location>
        <begin position="93"/>
        <end position="131"/>
    </location>
</feature>
<organism evidence="13 14">
    <name type="scientific">Catenuloplanes nepalensis</name>
    <dbReference type="NCBI Taxonomy" id="587533"/>
    <lineage>
        <taxon>Bacteria</taxon>
        <taxon>Bacillati</taxon>
        <taxon>Actinomycetota</taxon>
        <taxon>Actinomycetes</taxon>
        <taxon>Micromonosporales</taxon>
        <taxon>Micromonosporaceae</taxon>
        <taxon>Catenuloplanes</taxon>
    </lineage>
</organism>
<feature type="compositionally biased region" description="Gly residues" evidence="9">
    <location>
        <begin position="106"/>
        <end position="115"/>
    </location>
</feature>
<dbReference type="SUPFAM" id="SSF56601">
    <property type="entry name" value="beta-lactamase/transpeptidase-like"/>
    <property type="match status" value="1"/>
</dbReference>
<dbReference type="InterPro" id="IPR012338">
    <property type="entry name" value="Beta-lactam/transpept-like"/>
</dbReference>
<comment type="catalytic activity">
    <reaction evidence="8">
        <text>[GlcNAc-(1-&gt;4)-Mur2Ac(oyl-L-Ala-gamma-D-Glu-L-Lys-D-Ala-D-Ala)](n)-di-trans,octa-cis-undecaprenyl diphosphate + beta-D-GlcNAc-(1-&gt;4)-Mur2Ac(oyl-L-Ala-gamma-D-Glu-L-Lys-D-Ala-D-Ala)-di-trans,octa-cis-undecaprenyl diphosphate = [GlcNAc-(1-&gt;4)-Mur2Ac(oyl-L-Ala-gamma-D-Glu-L-Lys-D-Ala-D-Ala)](n+1)-di-trans,octa-cis-undecaprenyl diphosphate + di-trans,octa-cis-undecaprenyl diphosphate + H(+)</text>
        <dbReference type="Rhea" id="RHEA:23708"/>
        <dbReference type="Rhea" id="RHEA-COMP:9602"/>
        <dbReference type="Rhea" id="RHEA-COMP:9603"/>
        <dbReference type="ChEBI" id="CHEBI:15378"/>
        <dbReference type="ChEBI" id="CHEBI:58405"/>
        <dbReference type="ChEBI" id="CHEBI:60033"/>
        <dbReference type="ChEBI" id="CHEBI:78435"/>
        <dbReference type="EC" id="2.4.99.28"/>
    </reaction>
</comment>
<evidence type="ECO:0000313" key="13">
    <source>
        <dbReference type="EMBL" id="MDP9798522.1"/>
    </source>
</evidence>
<keyword evidence="10" id="KW-0812">Transmembrane</keyword>
<dbReference type="InterPro" id="IPR001460">
    <property type="entry name" value="PCN-bd_Tpept"/>
</dbReference>
<feature type="domain" description="Penicillin-binding protein transpeptidase" evidence="11">
    <location>
        <begin position="474"/>
        <end position="779"/>
    </location>
</feature>
<dbReference type="Proteomes" id="UP001240984">
    <property type="component" value="Unassembled WGS sequence"/>
</dbReference>
<evidence type="ECO:0000313" key="14">
    <source>
        <dbReference type="Proteomes" id="UP001240984"/>
    </source>
</evidence>
<feature type="region of interest" description="Disordered" evidence="9">
    <location>
        <begin position="450"/>
        <end position="470"/>
    </location>
</feature>
<feature type="region of interest" description="Disordered" evidence="9">
    <location>
        <begin position="793"/>
        <end position="890"/>
    </location>
</feature>
<sequence length="890" mass="92842">MGGSGAVGGARVPGSSGPVGGGVPGRASVGGSAAVGGARVPGSSGSASVGSARPGVPGRAAVGGAAVGGAAVGGAAVGGAAVGGAPVGRAVPGRASVRPISPAGPGDSGPGGSGPGRRSRGAGSMDPEAAKRAKRRKIANWSIAAFAVVIMTAGIGIVGLTYAFDDVPDINTFEPEISTVAYADGSEMTKLGEHNRTVVPDEKISPLVKHAVAAAEDKKFYDHSGIDLKGIARAAWNNISGGDTQGASTITQQYARHAADLTGINYNRKIREAMLARKIEDNYDKDQIISLYLNAIWFGRGAEGVEAAAKAYFNKTVTKMPGEEGALTASEAAVLAAVIKQPEPMQGGHQGYDPYYNKEASKERWAYTLNNMAEMGWITPEERAEAVYPDESLDKVKYDPNGCQADCVNSKPVGHVLNYVRDELTAMGITDWQQRPYKIKISINPAMQKAAEDAASRKSKSSPMSKTDENHQAALVAIDPTNGQVLAYYGGDDGAGFDFAGRNGGHPPGSTFKMYTLAAGLREGMSMESFWDSTKNVDEERGGREISNAGREDPACGKYCSLEKMTIDSFNVPFYWMTKEMGPDKVVAVARDAGVRTMWTNDDEEINLAEVEPTAVAPSKFDVEVGFGQYKVKVLEHVNGLATLANRGDYNEAHFVVSVEKKNSATGEWVKVNGEQIKPEKKFDTEQIDSMLKVLQKIPGASDGNDHSLAGDRPAFAKSGTWELGKEGGTNGDAWYLGATTQIAAGVWVGTSGARAAIKDPDGSDMYGGDTPGQIWEDFMNAANKAGKYKVESFPEGSSVGDPSVLANGVSPSPKAPDKPDDNNGGNGNPGPEQSCEPFDFNCLFGSNPGNGDNPTNPDTGNGNQTPSPTPTDGLPVLPGTGGGRGNDDD</sequence>
<keyword evidence="10" id="KW-1133">Transmembrane helix</keyword>
<evidence type="ECO:0000259" key="11">
    <source>
        <dbReference type="Pfam" id="PF00905"/>
    </source>
</evidence>
<evidence type="ECO:0000256" key="4">
    <source>
        <dbReference type="ARBA" id="ARBA00022679"/>
    </source>
</evidence>
<dbReference type="InterPro" id="IPR023346">
    <property type="entry name" value="Lysozyme-like_dom_sf"/>
</dbReference>
<protein>
    <submittedName>
        <fullName evidence="13">Membrane peptidoglycan carboxypeptidase</fullName>
    </submittedName>
</protein>
<proteinExistence type="predicted"/>
<dbReference type="EMBL" id="JAUSRA010000001">
    <property type="protein sequence ID" value="MDP9798522.1"/>
    <property type="molecule type" value="Genomic_DNA"/>
</dbReference>
<gene>
    <name evidence="13" type="ORF">J2S43_007034</name>
</gene>
<evidence type="ECO:0000256" key="6">
    <source>
        <dbReference type="ARBA" id="ARBA00023268"/>
    </source>
</evidence>
<dbReference type="InterPro" id="IPR001264">
    <property type="entry name" value="Glyco_trans_51"/>
</dbReference>
<evidence type="ECO:0000256" key="2">
    <source>
        <dbReference type="ARBA" id="ARBA00022670"/>
    </source>
</evidence>
<feature type="transmembrane region" description="Helical" evidence="10">
    <location>
        <begin position="141"/>
        <end position="164"/>
    </location>
</feature>
<keyword evidence="10" id="KW-0472">Membrane</keyword>
<dbReference type="PANTHER" id="PTHR32282:SF34">
    <property type="entry name" value="PENICILLIN-BINDING PROTEIN 1A"/>
    <property type="match status" value="1"/>
</dbReference>
<dbReference type="RefSeq" id="WP_306836479.1">
    <property type="nucleotide sequence ID" value="NZ_JAUSRA010000001.1"/>
</dbReference>
<keyword evidence="4" id="KW-0808">Transferase</keyword>
<accession>A0ABT9N486</accession>
<name>A0ABT9N486_9ACTN</name>
<keyword evidence="1 13" id="KW-0121">Carboxypeptidase</keyword>
<evidence type="ECO:0000256" key="8">
    <source>
        <dbReference type="ARBA" id="ARBA00049902"/>
    </source>
</evidence>
<dbReference type="Gene3D" id="3.40.710.10">
    <property type="entry name" value="DD-peptidase/beta-lactamase superfamily"/>
    <property type="match status" value="1"/>
</dbReference>
<feature type="compositionally biased region" description="Low complexity" evidence="9">
    <location>
        <begin position="93"/>
        <end position="105"/>
    </location>
</feature>
<feature type="compositionally biased region" description="Low complexity" evidence="9">
    <location>
        <begin position="848"/>
        <end position="864"/>
    </location>
</feature>
<comment type="caution">
    <text evidence="13">The sequence shown here is derived from an EMBL/GenBank/DDBJ whole genome shotgun (WGS) entry which is preliminary data.</text>
</comment>